<dbReference type="eggNOG" id="COG3209">
    <property type="taxonomic scope" value="Bacteria"/>
</dbReference>
<dbReference type="EMBL" id="CP002665">
    <property type="protein sequence ID" value="AEI11090.1"/>
    <property type="molecule type" value="Genomic_DNA"/>
</dbReference>
<dbReference type="InterPro" id="IPR013783">
    <property type="entry name" value="Ig-like_fold"/>
</dbReference>
<dbReference type="HOGENOM" id="CLU_264818_0_0_11"/>
<evidence type="ECO:0000313" key="4">
    <source>
        <dbReference type="Proteomes" id="UP000000485"/>
    </source>
</evidence>
<dbReference type="Gene3D" id="2.60.40.10">
    <property type="entry name" value="Immunoglobulins"/>
    <property type="match status" value="2"/>
</dbReference>
<keyword evidence="1" id="KW-0732">Signal</keyword>
<organism evidence="3 4">
    <name type="scientific">Cellulomonas gilvus (strain ATCC 13127 / NRRL B-14078)</name>
    <name type="common">Cellvibrio gilvus</name>
    <dbReference type="NCBI Taxonomy" id="593907"/>
    <lineage>
        <taxon>Bacteria</taxon>
        <taxon>Bacillati</taxon>
        <taxon>Actinomycetota</taxon>
        <taxon>Actinomycetes</taxon>
        <taxon>Micrococcales</taxon>
        <taxon>Cellulomonadaceae</taxon>
        <taxon>Cellulomonas</taxon>
    </lineage>
</organism>
<protein>
    <recommendedName>
        <fullName evidence="2">Bacterial Ig-like domain-containing protein</fullName>
    </recommendedName>
</protein>
<dbReference type="eggNOG" id="COG4188">
    <property type="taxonomic scope" value="Bacteria"/>
</dbReference>
<dbReference type="Gene3D" id="3.40.50.1820">
    <property type="entry name" value="alpha/beta hydrolase"/>
    <property type="match status" value="1"/>
</dbReference>
<accession>F8A6N0</accession>
<keyword evidence="4" id="KW-1185">Reference proteome</keyword>
<sequence length="1353" mass="134985" precursor="true">MRLSPRSRFTALALAVALTTGTLTTVASAATAASATDTRTDGVVAAGDTWTVTDLGGTYRVVLDLAQPLPIRDDAPTLVVDGAVVGLAQESSSGRRLTVLTDDPAVATASSVRAGWFSQAGTTGATVTDVEPAPEPELLLENAPEGTPDPSVHGDYAYTKSLYSFGNQAIALAGIGGIRGEVEGKVYLPTTGGARPVVLFLHGRHTSCNGPGANPLRWPCGATQTNIPSYAGYDGAAEALASNGYAVISIAANAVNSNDNELALDQGAQARGRLILDTLAIFRDANAGVSTTLHDAQTDTDVTLADAMSGNGALPAAGLDPEIVDITPADLVGRLDFSSIGLMGHSRGGEGVTAAATLNAQLADPFEIASILPLAPVDFGRMTVPSIPSMVLLPYCDGDVSNQQGQHMNDDARYAFDDDVLRSDVWVMGANHNFFNTVWTPGKYPLSVSDDWSGTSTTSARATDSVCGTQGAAVDTSIRLTADEQYDVGTALLAGWFRLTVGGEDEFLPMFDGSNAKVDSTADADIRVSATQPAGSRGDIETFTEPGSSVRTYGTATATLCASLSGRTLPATLPFCSTTLASAQVPHWTPASNGANVPASPMNRMLWTSGTGELRMTIPRTLRDASAWENLSIKVAPDESVAYGQGTDLTLTVVDRVGATFSTPVSALNPNALVRLPQSTQNPTTLGKIVLQQVKLPVADITGVDVTDLREVRLTAAVGIDGLVTGGAYLSDLAFETPAVGTADAQPEVAVGTGFVRVEEGVGPGEALVPVTLSRAAAAPVTAYVTVAGGTTATSKAALAMKKITFAPGQTCTTVPVATYGDVAASASASTAYKISVTNTSGAVMGSSAFAQLVVREDDGTTGSAQPIAPVGEQGDPCVEVAPTAGTLDAGSAPVAPGGTVTVTGSGFRAFESVAFSLDGVSLGSAVSAADGSVSAELVVPAGATLGEQTLTAVAAGTGRTARGTVTVLAPTSTELALAPALPAIGEPVTLTATVTGADTAGEVTFHDGATVLGTSQVVDGVATLTLPGGFAAGEHAVGASFGATGTAAGSTSEVVTFLLVKGASTIALTLDAAATEYGAPVSGSVQVGGSGTDTVTLVYGGTTKQLVLAGGSATFALPATLAPGTYTLAATFDGTAQVAASGTVTAEVTVAQRATVATVSVPGSVTVGGKVSGTVTVSGATAGTAPTGTVTVQVKKGTGAWTTASTVALRGSGTAAFSVTAPATATGLSVRARYAGDGTYAASTSASDAVRVAKKVTTTTVKAPARAKLGAAIPVTVTVRPTASTAGGTVRVYTRQGSGAWALVRTATVGAGGTVTVSVKGKAVGGLDVKAVLSSTGALAASTGTAAITITR</sequence>
<dbReference type="Proteomes" id="UP000000485">
    <property type="component" value="Chromosome"/>
</dbReference>
<feature type="domain" description="Bacterial Ig-like" evidence="2">
    <location>
        <begin position="978"/>
        <end position="1057"/>
    </location>
</feature>
<dbReference type="KEGG" id="cga:Celgi_0570"/>
<feature type="signal peptide" evidence="1">
    <location>
        <begin position="1"/>
        <end position="29"/>
    </location>
</feature>
<dbReference type="STRING" id="593907.Celgi_0570"/>
<dbReference type="SUPFAM" id="SSF53474">
    <property type="entry name" value="alpha/beta-Hydrolases"/>
    <property type="match status" value="1"/>
</dbReference>
<dbReference type="Pfam" id="PF16640">
    <property type="entry name" value="Big_3_5"/>
    <property type="match status" value="2"/>
</dbReference>
<dbReference type="SUPFAM" id="SSF141072">
    <property type="entry name" value="CalX-like"/>
    <property type="match status" value="1"/>
</dbReference>
<reference evidence="4" key="1">
    <citation type="submission" date="2011-04" db="EMBL/GenBank/DDBJ databases">
        <title>Complete sequence of Cellvibrio gilvus ATCC 13127.</title>
        <authorList>
            <person name="Lucas S."/>
            <person name="Han J."/>
            <person name="Lapidus A."/>
            <person name="Cheng J.-F."/>
            <person name="Goodwin L."/>
            <person name="Pitluck S."/>
            <person name="Peters L."/>
            <person name="Munk A."/>
            <person name="Detter J.C."/>
            <person name="Han C."/>
            <person name="Tapia R."/>
            <person name="Land M."/>
            <person name="Hauser L."/>
            <person name="Kyrpides N."/>
            <person name="Ivanova N."/>
            <person name="Ovchinnikova G."/>
            <person name="Pagani I."/>
            <person name="Mead D."/>
            <person name="Brumm P."/>
            <person name="Woyke T."/>
        </authorList>
    </citation>
    <scope>NUCLEOTIDE SEQUENCE [LARGE SCALE GENOMIC DNA]</scope>
    <source>
        <strain evidence="4">ATCC 13127 / NRRL B-14078</strain>
    </source>
</reference>
<evidence type="ECO:0000313" key="3">
    <source>
        <dbReference type="EMBL" id="AEI11090.1"/>
    </source>
</evidence>
<name>F8A6N0_CELGA</name>
<dbReference type="OrthoDB" id="6646510at2"/>
<gene>
    <name evidence="3" type="ordered locus">Celgi_0570</name>
</gene>
<dbReference type="InterPro" id="IPR029058">
    <property type="entry name" value="AB_hydrolase_fold"/>
</dbReference>
<evidence type="ECO:0000256" key="1">
    <source>
        <dbReference type="SAM" id="SignalP"/>
    </source>
</evidence>
<dbReference type="RefSeq" id="WP_013882613.1">
    <property type="nucleotide sequence ID" value="NC_015671.1"/>
</dbReference>
<proteinExistence type="predicted"/>
<feature type="chain" id="PRO_5003373774" description="Bacterial Ig-like domain-containing protein" evidence="1">
    <location>
        <begin position="30"/>
        <end position="1353"/>
    </location>
</feature>
<dbReference type="InterPro" id="IPR038081">
    <property type="entry name" value="CalX-like_sf"/>
</dbReference>
<dbReference type="InterPro" id="IPR032109">
    <property type="entry name" value="Big_3_5"/>
</dbReference>
<dbReference type="Gene3D" id="2.60.40.2030">
    <property type="match status" value="1"/>
</dbReference>
<evidence type="ECO:0000259" key="2">
    <source>
        <dbReference type="Pfam" id="PF16640"/>
    </source>
</evidence>
<feature type="domain" description="Bacterial Ig-like" evidence="2">
    <location>
        <begin position="1161"/>
        <end position="1253"/>
    </location>
</feature>
<dbReference type="GO" id="GO:0005975">
    <property type="term" value="P:carbohydrate metabolic process"/>
    <property type="evidence" value="ECO:0007669"/>
    <property type="project" value="UniProtKB-ARBA"/>
</dbReference>